<dbReference type="SUPFAM" id="SSF52172">
    <property type="entry name" value="CheY-like"/>
    <property type="match status" value="2"/>
</dbReference>
<feature type="modified residue" description="4-aspartylphosphate" evidence="3">
    <location>
        <position position="53"/>
    </location>
</feature>
<dbReference type="PROSITE" id="PS50110">
    <property type="entry name" value="RESPONSE_REGULATORY"/>
    <property type="match status" value="2"/>
</dbReference>
<organism evidence="6 7">
    <name type="scientific">Rhodophyticola porphyridii</name>
    <dbReference type="NCBI Taxonomy" id="1852017"/>
    <lineage>
        <taxon>Bacteria</taxon>
        <taxon>Pseudomonadati</taxon>
        <taxon>Pseudomonadota</taxon>
        <taxon>Alphaproteobacteria</taxon>
        <taxon>Rhodobacterales</taxon>
        <taxon>Roseobacteraceae</taxon>
        <taxon>Rhodophyticola</taxon>
    </lineage>
</organism>
<dbReference type="EMBL" id="RCNT01000002">
    <property type="protein sequence ID" value="RMA43041.1"/>
    <property type="molecule type" value="Genomic_DNA"/>
</dbReference>
<dbReference type="GO" id="GO:0000160">
    <property type="term" value="P:phosphorelay signal transduction system"/>
    <property type="evidence" value="ECO:0007669"/>
    <property type="project" value="InterPro"/>
</dbReference>
<dbReference type="InterPro" id="IPR043128">
    <property type="entry name" value="Rev_trsase/Diguanyl_cyclase"/>
</dbReference>
<dbReference type="InterPro" id="IPR050469">
    <property type="entry name" value="Diguanylate_Cyclase"/>
</dbReference>
<gene>
    <name evidence="6" type="ORF">D9R08_05230</name>
</gene>
<dbReference type="FunFam" id="3.30.70.270:FF:000001">
    <property type="entry name" value="Diguanylate cyclase domain protein"/>
    <property type="match status" value="1"/>
</dbReference>
<dbReference type="GO" id="GO:0005886">
    <property type="term" value="C:plasma membrane"/>
    <property type="evidence" value="ECO:0007669"/>
    <property type="project" value="TreeGrafter"/>
</dbReference>
<dbReference type="AlphaFoldDB" id="A0A3L9Y2K0"/>
<comment type="catalytic activity">
    <reaction evidence="2">
        <text>2 GTP = 3',3'-c-di-GMP + 2 diphosphate</text>
        <dbReference type="Rhea" id="RHEA:24898"/>
        <dbReference type="ChEBI" id="CHEBI:33019"/>
        <dbReference type="ChEBI" id="CHEBI:37565"/>
        <dbReference type="ChEBI" id="CHEBI:58805"/>
        <dbReference type="EC" id="2.7.7.65"/>
    </reaction>
</comment>
<dbReference type="Gene3D" id="3.30.70.270">
    <property type="match status" value="1"/>
</dbReference>
<dbReference type="RefSeq" id="WP_121896977.1">
    <property type="nucleotide sequence ID" value="NZ_RCNT01000002.1"/>
</dbReference>
<evidence type="ECO:0000313" key="7">
    <source>
        <dbReference type="Proteomes" id="UP000281343"/>
    </source>
</evidence>
<dbReference type="CDD" id="cd01949">
    <property type="entry name" value="GGDEF"/>
    <property type="match status" value="1"/>
</dbReference>
<dbReference type="InterPro" id="IPR029787">
    <property type="entry name" value="Nucleotide_cyclase"/>
</dbReference>
<keyword evidence="7" id="KW-1185">Reference proteome</keyword>
<evidence type="ECO:0000256" key="1">
    <source>
        <dbReference type="ARBA" id="ARBA00012528"/>
    </source>
</evidence>
<dbReference type="EC" id="2.7.7.65" evidence="1"/>
<evidence type="ECO:0000256" key="3">
    <source>
        <dbReference type="PROSITE-ProRule" id="PRU00169"/>
    </source>
</evidence>
<feature type="domain" description="GGDEF" evidence="5">
    <location>
        <begin position="318"/>
        <end position="453"/>
    </location>
</feature>
<dbReference type="OrthoDB" id="9812260at2"/>
<accession>A0A3L9Y2K0</accession>
<dbReference type="Pfam" id="PF00990">
    <property type="entry name" value="GGDEF"/>
    <property type="match status" value="1"/>
</dbReference>
<evidence type="ECO:0000259" key="5">
    <source>
        <dbReference type="PROSITE" id="PS50887"/>
    </source>
</evidence>
<dbReference type="PROSITE" id="PS50887">
    <property type="entry name" value="GGDEF"/>
    <property type="match status" value="1"/>
</dbReference>
<keyword evidence="3" id="KW-0597">Phosphoprotein</keyword>
<reference evidence="6 7" key="1">
    <citation type="submission" date="2018-10" db="EMBL/GenBank/DDBJ databases">
        <authorList>
            <person name="Jung H.S."/>
            <person name="Jeon C.O."/>
        </authorList>
    </citation>
    <scope>NUCLEOTIDE SEQUENCE [LARGE SCALE GENOMIC DNA]</scope>
    <source>
        <strain evidence="6 7">MA-7-27</strain>
    </source>
</reference>
<protein>
    <recommendedName>
        <fullName evidence="1">diguanylate cyclase</fullName>
        <ecNumber evidence="1">2.7.7.65</ecNumber>
    </recommendedName>
</protein>
<dbReference type="GO" id="GO:0043709">
    <property type="term" value="P:cell adhesion involved in single-species biofilm formation"/>
    <property type="evidence" value="ECO:0007669"/>
    <property type="project" value="TreeGrafter"/>
</dbReference>
<feature type="domain" description="Response regulatory" evidence="4">
    <location>
        <begin position="153"/>
        <end position="271"/>
    </location>
</feature>
<dbReference type="GO" id="GO:1902201">
    <property type="term" value="P:negative regulation of bacterial-type flagellum-dependent cell motility"/>
    <property type="evidence" value="ECO:0007669"/>
    <property type="project" value="TreeGrafter"/>
</dbReference>
<dbReference type="SMART" id="SM00267">
    <property type="entry name" value="GGDEF"/>
    <property type="match status" value="1"/>
</dbReference>
<dbReference type="Pfam" id="PF00072">
    <property type="entry name" value="Response_reg"/>
    <property type="match status" value="1"/>
</dbReference>
<comment type="caution">
    <text evidence="3">Lacks conserved residue(s) required for the propagation of feature annotation.</text>
</comment>
<sequence>MTGRILVVDDVATNRIVMKVKLSAACYEVVQADSGADALEKARSHRPDLILLDVLMPDMSGLTVCDRLKSDPETADIPVILITAMADKESKVQGLEKGADDFLTKPVDEVALLARVRSLLRARDTQRELRLREETCAELGFAEGAGEFEGPGKIALVASDAGPAVAWKQALEAKRAGIVQIVAQENVLADFGQSDTPDLFVISADMACRNDGLRLLSDLRSRPITRYAATVMVLPAADCERAAIALDLGAGDILYEPVDADELAVRIRTQLRRKRQSDRLRTTVQEGLQLAVTDSLTGLHNRRYALHHLERMLGHPGRGIAVMMLDLDFFKDVNDRYGHAAGDGVLAVVAKRLRAQLRSMDLLGRIGGEEFLVAIPDADHARAMDVAERLRVAVGSTPILIGADKTPISVTMSVGIALAQDYEDSAAAILLRADQALYGSKAEGRNLVTMATASAA</sequence>
<dbReference type="Gene3D" id="3.40.50.2300">
    <property type="match status" value="1"/>
</dbReference>
<dbReference type="CDD" id="cd17538">
    <property type="entry name" value="REC_D1_PleD-like"/>
    <property type="match status" value="1"/>
</dbReference>
<evidence type="ECO:0000256" key="2">
    <source>
        <dbReference type="ARBA" id="ARBA00034247"/>
    </source>
</evidence>
<dbReference type="InterPro" id="IPR011006">
    <property type="entry name" value="CheY-like_superfamily"/>
</dbReference>
<dbReference type="PANTHER" id="PTHR45138">
    <property type="entry name" value="REGULATORY COMPONENTS OF SENSORY TRANSDUCTION SYSTEM"/>
    <property type="match status" value="1"/>
</dbReference>
<dbReference type="SUPFAM" id="SSF55073">
    <property type="entry name" value="Nucleotide cyclase"/>
    <property type="match status" value="1"/>
</dbReference>
<proteinExistence type="predicted"/>
<comment type="caution">
    <text evidence="6">The sequence shown here is derived from an EMBL/GenBank/DDBJ whole genome shotgun (WGS) entry which is preliminary data.</text>
</comment>
<dbReference type="InterPro" id="IPR000160">
    <property type="entry name" value="GGDEF_dom"/>
</dbReference>
<dbReference type="NCBIfam" id="TIGR00254">
    <property type="entry name" value="GGDEF"/>
    <property type="match status" value="1"/>
</dbReference>
<evidence type="ECO:0000313" key="6">
    <source>
        <dbReference type="EMBL" id="RMA43041.1"/>
    </source>
</evidence>
<dbReference type="SMART" id="SM00448">
    <property type="entry name" value="REC"/>
    <property type="match status" value="1"/>
</dbReference>
<name>A0A3L9Y2K0_9RHOB</name>
<evidence type="ECO:0000259" key="4">
    <source>
        <dbReference type="PROSITE" id="PS50110"/>
    </source>
</evidence>
<dbReference type="InterPro" id="IPR001789">
    <property type="entry name" value="Sig_transdc_resp-reg_receiver"/>
</dbReference>
<dbReference type="GO" id="GO:0052621">
    <property type="term" value="F:diguanylate cyclase activity"/>
    <property type="evidence" value="ECO:0007669"/>
    <property type="project" value="UniProtKB-EC"/>
</dbReference>
<feature type="domain" description="Response regulatory" evidence="4">
    <location>
        <begin position="4"/>
        <end position="120"/>
    </location>
</feature>
<dbReference type="PANTHER" id="PTHR45138:SF9">
    <property type="entry name" value="DIGUANYLATE CYCLASE DGCM-RELATED"/>
    <property type="match status" value="1"/>
</dbReference>
<dbReference type="Proteomes" id="UP000281343">
    <property type="component" value="Unassembled WGS sequence"/>
</dbReference>